<dbReference type="AlphaFoldDB" id="A0A2G7HK02"/>
<name>A0A2G7HK02_9CLOT</name>
<dbReference type="Proteomes" id="UP000231322">
    <property type="component" value="Unassembled WGS sequence"/>
</dbReference>
<accession>A0A2G7HK02</accession>
<dbReference type="Gene3D" id="1.20.1090.10">
    <property type="entry name" value="Dehydroquinate synthase-like - alpha domain"/>
    <property type="match status" value="1"/>
</dbReference>
<sequence length="116" mass="12981">MSALYDVAHGAGLAVIFPAWMKHVMKNAVDKFAQMAVRVWGCEMDFENPEKTALEGIHRLENFLKSIGMTLTFEEIGAKESDIPYMVEKLMNGKDKVSSLVGLTAKDVEEIYRLAL</sequence>
<keyword evidence="3" id="KW-1185">Reference proteome</keyword>
<evidence type="ECO:0000313" key="3">
    <source>
        <dbReference type="Proteomes" id="UP000231322"/>
    </source>
</evidence>
<proteinExistence type="predicted"/>
<dbReference type="SUPFAM" id="SSF56796">
    <property type="entry name" value="Dehydroquinate synthase-like"/>
    <property type="match status" value="1"/>
</dbReference>
<evidence type="ECO:0000259" key="1">
    <source>
        <dbReference type="Pfam" id="PF25137"/>
    </source>
</evidence>
<dbReference type="GO" id="GO:0008106">
    <property type="term" value="F:alcohol dehydrogenase (NADP+) activity"/>
    <property type="evidence" value="ECO:0007669"/>
    <property type="project" value="TreeGrafter"/>
</dbReference>
<protein>
    <recommendedName>
        <fullName evidence="1">Fe-containing alcohol dehydrogenase-like C-terminal domain-containing protein</fullName>
    </recommendedName>
</protein>
<dbReference type="GO" id="GO:1990362">
    <property type="term" value="F:butanol dehydrogenase (NAD+) activity"/>
    <property type="evidence" value="ECO:0007669"/>
    <property type="project" value="InterPro"/>
</dbReference>
<feature type="domain" description="Fe-containing alcohol dehydrogenase-like C-terminal" evidence="1">
    <location>
        <begin position="2"/>
        <end position="115"/>
    </location>
</feature>
<dbReference type="PANTHER" id="PTHR43633">
    <property type="entry name" value="ALCOHOL DEHYDROGENASE YQHD"/>
    <property type="match status" value="1"/>
</dbReference>
<gene>
    <name evidence="2" type="ORF">CS538_07625</name>
</gene>
<reference evidence="2 3" key="1">
    <citation type="submission" date="2017-10" db="EMBL/GenBank/DDBJ databases">
        <title>Reclassification of Eubacterium combesii and discrepancies in the nomenclature of botulinum neurotoxin producing clostridia. Request for an Opinion.</title>
        <authorList>
            <person name="Dobritsa A.P."/>
            <person name="Kutumbaka K.K."/>
            <person name="Samadpour M."/>
        </authorList>
    </citation>
    <scope>NUCLEOTIDE SEQUENCE [LARGE SCALE GENOMIC DNA]</scope>
    <source>
        <strain evidence="2 3">DSM 20696</strain>
    </source>
</reference>
<comment type="caution">
    <text evidence="2">The sequence shown here is derived from an EMBL/GenBank/DDBJ whole genome shotgun (WGS) entry which is preliminary data.</text>
</comment>
<dbReference type="EMBL" id="PEIK01000004">
    <property type="protein sequence ID" value="PIH05026.1"/>
    <property type="molecule type" value="Genomic_DNA"/>
</dbReference>
<dbReference type="PANTHER" id="PTHR43633:SF1">
    <property type="entry name" value="ALCOHOL DEHYDROGENASE YQHD"/>
    <property type="match status" value="1"/>
</dbReference>
<dbReference type="GO" id="GO:1990002">
    <property type="term" value="F:methylglyoxal reductase (NADPH) (acetol producing) activity"/>
    <property type="evidence" value="ECO:0007669"/>
    <property type="project" value="TreeGrafter"/>
</dbReference>
<dbReference type="Pfam" id="PF25137">
    <property type="entry name" value="ADH_Fe_C"/>
    <property type="match status" value="1"/>
</dbReference>
<evidence type="ECO:0000313" key="2">
    <source>
        <dbReference type="EMBL" id="PIH05026.1"/>
    </source>
</evidence>
<organism evidence="2 3">
    <name type="scientific">Clostridium combesii</name>
    <dbReference type="NCBI Taxonomy" id="39481"/>
    <lineage>
        <taxon>Bacteria</taxon>
        <taxon>Bacillati</taxon>
        <taxon>Bacillota</taxon>
        <taxon>Clostridia</taxon>
        <taxon>Eubacteriales</taxon>
        <taxon>Clostridiaceae</taxon>
        <taxon>Clostridium</taxon>
    </lineage>
</organism>
<dbReference type="InterPro" id="IPR044731">
    <property type="entry name" value="BDH-like"/>
</dbReference>
<dbReference type="InterPro" id="IPR056798">
    <property type="entry name" value="ADH_Fe_C"/>
</dbReference>
<dbReference type="GO" id="GO:0005829">
    <property type="term" value="C:cytosol"/>
    <property type="evidence" value="ECO:0007669"/>
    <property type="project" value="TreeGrafter"/>
</dbReference>